<feature type="binding site" evidence="8">
    <location>
        <position position="29"/>
    </location>
    <ligand>
        <name>Fe cation</name>
        <dbReference type="ChEBI" id="CHEBI:24875"/>
        <label>1</label>
    </ligand>
</feature>
<keyword evidence="4 8" id="KW-0408">Iron</keyword>
<evidence type="ECO:0000256" key="6">
    <source>
        <dbReference type="ARBA" id="ARBA00026060"/>
    </source>
</evidence>
<dbReference type="GO" id="GO:0008198">
    <property type="term" value="F:ferrous iron binding"/>
    <property type="evidence" value="ECO:0007669"/>
    <property type="project" value="TreeGrafter"/>
</dbReference>
<dbReference type="InterPro" id="IPR012347">
    <property type="entry name" value="Ferritin-like"/>
</dbReference>
<proteinExistence type="inferred from homology"/>
<evidence type="ECO:0000256" key="8">
    <source>
        <dbReference type="PIRSR" id="PIRSR601519-1"/>
    </source>
</evidence>
<dbReference type="GO" id="GO:0004322">
    <property type="term" value="F:ferroxidase activity"/>
    <property type="evidence" value="ECO:0007669"/>
    <property type="project" value="UniProtKB-EC"/>
</dbReference>
<dbReference type="Gene3D" id="1.20.1260.10">
    <property type="match status" value="1"/>
</dbReference>
<dbReference type="InterPro" id="IPR008331">
    <property type="entry name" value="Ferritin_DPS_dom"/>
</dbReference>
<protein>
    <recommendedName>
        <fullName evidence="9">Ferritin</fullName>
        <ecNumber evidence="9">1.16.3.1</ecNumber>
    </recommendedName>
</protein>
<keyword evidence="9" id="KW-0560">Oxidoreductase</keyword>
<keyword evidence="3 8" id="KW-0479">Metal-binding</keyword>
<dbReference type="GO" id="GO:0005737">
    <property type="term" value="C:cytoplasm"/>
    <property type="evidence" value="ECO:0007669"/>
    <property type="project" value="TreeGrafter"/>
</dbReference>
<evidence type="ECO:0000313" key="12">
    <source>
        <dbReference type="Proteomes" id="UP000239649"/>
    </source>
</evidence>
<dbReference type="Pfam" id="PF00210">
    <property type="entry name" value="Ferritin"/>
    <property type="match status" value="1"/>
</dbReference>
<dbReference type="InterPro" id="IPR001519">
    <property type="entry name" value="Ferritin"/>
</dbReference>
<dbReference type="PANTHER" id="PTHR11431">
    <property type="entry name" value="FERRITIN"/>
    <property type="match status" value="1"/>
</dbReference>
<feature type="binding site" evidence="8">
    <location>
        <position position="75"/>
    </location>
    <ligand>
        <name>Fe cation</name>
        <dbReference type="ChEBI" id="CHEBI:24875"/>
        <label>1</label>
    </ligand>
</feature>
<dbReference type="GO" id="GO:0008199">
    <property type="term" value="F:ferric iron binding"/>
    <property type="evidence" value="ECO:0007669"/>
    <property type="project" value="InterPro"/>
</dbReference>
<evidence type="ECO:0000256" key="2">
    <source>
        <dbReference type="ARBA" id="ARBA00022434"/>
    </source>
</evidence>
<dbReference type="SUPFAM" id="SSF47240">
    <property type="entry name" value="Ferritin-like"/>
    <property type="match status" value="1"/>
</dbReference>
<feature type="binding site" evidence="8">
    <location>
        <position position="108"/>
    </location>
    <ligand>
        <name>Fe cation</name>
        <dbReference type="ChEBI" id="CHEBI:24875"/>
        <label>2</label>
    </ligand>
</feature>
<dbReference type="CDD" id="cd01056">
    <property type="entry name" value="Euk_Ferritin"/>
    <property type="match status" value="1"/>
</dbReference>
<keyword evidence="2 9" id="KW-0409">Iron storage</keyword>
<dbReference type="OrthoDB" id="186462at2759"/>
<dbReference type="STRING" id="554055.A0A2P6V8A4"/>
<feature type="domain" description="Ferritin-like diiron" evidence="10">
    <location>
        <begin position="1"/>
        <end position="126"/>
    </location>
</feature>
<dbReference type="PROSITE" id="PS50905">
    <property type="entry name" value="FERRITIN_LIKE"/>
    <property type="match status" value="1"/>
</dbReference>
<comment type="function">
    <text evidence="9">Stores iron in a soluble, non-toxic, readily available form. Important for iron homeostasis. Iron is taken up in the ferrous form and deposited as ferric hydroxides after oxidation.</text>
</comment>
<name>A0A2P6V8A4_9CHLO</name>
<dbReference type="GO" id="GO:0006826">
    <property type="term" value="P:iron ion transport"/>
    <property type="evidence" value="ECO:0007669"/>
    <property type="project" value="InterPro"/>
</dbReference>
<comment type="function">
    <text evidence="5">Stores iron in a soluble, non-toxic, readily available form. Important for iron homeostasis. Has ferroxidase activity. Iron is taken up in the ferrous form and deposited as ferric hydroxides after oxidation.</text>
</comment>
<dbReference type="Proteomes" id="UP000239649">
    <property type="component" value="Unassembled WGS sequence"/>
</dbReference>
<evidence type="ECO:0000259" key="10">
    <source>
        <dbReference type="PROSITE" id="PS50905"/>
    </source>
</evidence>
<evidence type="ECO:0000256" key="4">
    <source>
        <dbReference type="ARBA" id="ARBA00023004"/>
    </source>
</evidence>
<dbReference type="AlphaFoldDB" id="A0A2P6V8A4"/>
<dbReference type="InterPro" id="IPR009078">
    <property type="entry name" value="Ferritin-like_SF"/>
</dbReference>
<comment type="caution">
    <text evidence="11">The sequence shown here is derived from an EMBL/GenBank/DDBJ whole genome shotgun (WGS) entry which is preliminary data.</text>
</comment>
<comment type="catalytic activity">
    <reaction evidence="7 9">
        <text>4 Fe(2+) + O2 + 4 H(+) = 4 Fe(3+) + 2 H2O</text>
        <dbReference type="Rhea" id="RHEA:11148"/>
        <dbReference type="ChEBI" id="CHEBI:15377"/>
        <dbReference type="ChEBI" id="CHEBI:15378"/>
        <dbReference type="ChEBI" id="CHEBI:15379"/>
        <dbReference type="ChEBI" id="CHEBI:29033"/>
        <dbReference type="ChEBI" id="CHEBI:29034"/>
        <dbReference type="EC" id="1.16.3.1"/>
    </reaction>
</comment>
<accession>A0A2P6V8A4</accession>
<evidence type="ECO:0000313" key="11">
    <source>
        <dbReference type="EMBL" id="PSC70313.1"/>
    </source>
</evidence>
<reference evidence="11 12" key="1">
    <citation type="journal article" date="2018" name="Plant J.">
        <title>Genome sequences of Chlorella sorokiniana UTEX 1602 and Micractinium conductrix SAG 241.80: implications to maltose excretion by a green alga.</title>
        <authorList>
            <person name="Arriola M.B."/>
            <person name="Velmurugan N."/>
            <person name="Zhang Y."/>
            <person name="Plunkett M.H."/>
            <person name="Hondzo H."/>
            <person name="Barney B.M."/>
        </authorList>
    </citation>
    <scope>NUCLEOTIDE SEQUENCE [LARGE SCALE GENOMIC DNA]</scope>
    <source>
        <strain evidence="11 12">SAG 241.80</strain>
    </source>
</reference>
<dbReference type="GO" id="GO:0006879">
    <property type="term" value="P:intracellular iron ion homeostasis"/>
    <property type="evidence" value="ECO:0007669"/>
    <property type="project" value="UniProtKB-KW"/>
</dbReference>
<dbReference type="PANTHER" id="PTHR11431:SF75">
    <property type="entry name" value="FERRITIN"/>
    <property type="match status" value="1"/>
</dbReference>
<dbReference type="EC" id="1.16.3.1" evidence="9"/>
<organism evidence="11 12">
    <name type="scientific">Micractinium conductrix</name>
    <dbReference type="NCBI Taxonomy" id="554055"/>
    <lineage>
        <taxon>Eukaryota</taxon>
        <taxon>Viridiplantae</taxon>
        <taxon>Chlorophyta</taxon>
        <taxon>core chlorophytes</taxon>
        <taxon>Trebouxiophyceae</taxon>
        <taxon>Chlorellales</taxon>
        <taxon>Chlorellaceae</taxon>
        <taxon>Chlorella clade</taxon>
        <taxon>Micractinium</taxon>
    </lineage>
</organism>
<keyword evidence="12" id="KW-1185">Reference proteome</keyword>
<comment type="similarity">
    <text evidence="1 9">Belongs to the ferritin family.</text>
</comment>
<feature type="binding site" evidence="8">
    <location>
        <position position="26"/>
    </location>
    <ligand>
        <name>Fe cation</name>
        <dbReference type="ChEBI" id="CHEBI:24875"/>
        <label>1</label>
    </ligand>
</feature>
<gene>
    <name evidence="11" type="ORF">C2E20_6112</name>
</gene>
<dbReference type="EMBL" id="LHPF02000020">
    <property type="protein sequence ID" value="PSC70313.1"/>
    <property type="molecule type" value="Genomic_DNA"/>
</dbReference>
<comment type="subunit">
    <text evidence="6">Oligomer of 24 subunits. There are two types of subunits: L (light) chain and H (heavy) chain. The major chain can be light or heavy, depending on the species and tissue type. The functional molecule forms a roughly spherical shell with a diameter of 12 nm and contains a central cavity into which the insoluble mineral iron core is deposited.</text>
</comment>
<sequence>MSAFFDRDTVSLPGFAKYFRHSADEEREHAQKLIDLQNTRGGRVKLGTIMAPVTEFDHEDKGDALYAMELALSMEKLNFSKLLQLWEVVEADGDPQLTQYVEDMLQDQAEDIKKAADYVAQLRRLGKGHGVWQFDHELHEEEIRFRATSA</sequence>
<evidence type="ECO:0000256" key="1">
    <source>
        <dbReference type="ARBA" id="ARBA00007513"/>
    </source>
</evidence>
<dbReference type="InterPro" id="IPR009040">
    <property type="entry name" value="Ferritin-like_diiron"/>
</dbReference>
<evidence type="ECO:0000256" key="9">
    <source>
        <dbReference type="RuleBase" id="RU361145"/>
    </source>
</evidence>
<evidence type="ECO:0000256" key="3">
    <source>
        <dbReference type="ARBA" id="ARBA00022723"/>
    </source>
</evidence>
<evidence type="ECO:0000256" key="5">
    <source>
        <dbReference type="ARBA" id="ARBA00025111"/>
    </source>
</evidence>
<evidence type="ECO:0000256" key="7">
    <source>
        <dbReference type="ARBA" id="ARBA00047990"/>
    </source>
</evidence>